<dbReference type="AlphaFoldDB" id="A0A939K2T5"/>
<gene>
    <name evidence="2" type="ORF">J2I47_08875</name>
</gene>
<feature type="signal peptide" evidence="1">
    <location>
        <begin position="1"/>
        <end position="26"/>
    </location>
</feature>
<evidence type="ECO:0000313" key="3">
    <source>
        <dbReference type="Proteomes" id="UP000664034"/>
    </source>
</evidence>
<evidence type="ECO:0000313" key="2">
    <source>
        <dbReference type="EMBL" id="MBO0936654.1"/>
    </source>
</evidence>
<reference evidence="2" key="1">
    <citation type="submission" date="2021-03" db="EMBL/GenBank/DDBJ databases">
        <title>Fibrella sp. HMF5335 genome sequencing and assembly.</title>
        <authorList>
            <person name="Kang H."/>
            <person name="Kim H."/>
            <person name="Bae S."/>
            <person name="Joh K."/>
        </authorList>
    </citation>
    <scope>NUCLEOTIDE SEQUENCE</scope>
    <source>
        <strain evidence="2">HMF5335</strain>
    </source>
</reference>
<dbReference type="Proteomes" id="UP000664034">
    <property type="component" value="Unassembled WGS sequence"/>
</dbReference>
<sequence length="500" mass="57272">MKTQGVKRLSWLLSSFFLWVAGPAVAQYVMDRKTVPGSSLFPAVHQSTDKKLIQTSASLQWAYVNDNIAAMQARHPYLDGVAASMNGNFAKDYLMLRGDRLWTEDDVQLKTVSAIKWGRYTDNFVILYFGDSLSLDFFDDRKWSIITQNAGMVSKMIRAGGFKGVFLDNENYYEGSHGWKYDPSWYQGHSLGQVKARCRQRGHDFMTALQAHVPNPLTVLDFIWFGDHWNNYDTTAGRQLLWLSFKDGMLDAARLNDILVDGNEMAYYYQESTMFTDIYTEFRRHRFPAYGATDLQDKYKKQVQIGHGIYPSLYYGVYKWPHTYSPAEHDRWWENQLYNALLTTDKYVWIWTEPDENWWKEGPPLFTPAFTDIAKRVRATLKKQQGLSFDLVKYGANWQGNLVTPAEKWHVSRSPTITITAPSATAKTNGTFTISTAVSGQTSRVEFFINSMRVGIDSTAPYTTRVTQLAPGTYTLFARAFDRANEHTTAAPVIITVRPK</sequence>
<accession>A0A939K2T5</accession>
<dbReference type="Gene3D" id="2.60.40.10">
    <property type="entry name" value="Immunoglobulins"/>
    <property type="match status" value="1"/>
</dbReference>
<keyword evidence="1" id="KW-0732">Signal</keyword>
<keyword evidence="3" id="KW-1185">Reference proteome</keyword>
<proteinExistence type="predicted"/>
<organism evidence="2 3">
    <name type="scientific">Fibrella rubiginis</name>
    <dbReference type="NCBI Taxonomy" id="2817060"/>
    <lineage>
        <taxon>Bacteria</taxon>
        <taxon>Pseudomonadati</taxon>
        <taxon>Bacteroidota</taxon>
        <taxon>Cytophagia</taxon>
        <taxon>Cytophagales</taxon>
        <taxon>Spirosomataceae</taxon>
        <taxon>Fibrella</taxon>
    </lineage>
</organism>
<dbReference type="InterPro" id="IPR013783">
    <property type="entry name" value="Ig-like_fold"/>
</dbReference>
<dbReference type="Pfam" id="PF17957">
    <property type="entry name" value="Big_7"/>
    <property type="match status" value="1"/>
</dbReference>
<dbReference type="RefSeq" id="WP_207364201.1">
    <property type="nucleotide sequence ID" value="NZ_JAFMYV010000003.1"/>
</dbReference>
<protein>
    <submittedName>
        <fullName evidence="2">Uncharacterized protein</fullName>
    </submittedName>
</protein>
<feature type="chain" id="PRO_5036829134" evidence="1">
    <location>
        <begin position="27"/>
        <end position="500"/>
    </location>
</feature>
<dbReference type="EMBL" id="JAFMYV010000003">
    <property type="protein sequence ID" value="MBO0936654.1"/>
    <property type="molecule type" value="Genomic_DNA"/>
</dbReference>
<comment type="caution">
    <text evidence="2">The sequence shown here is derived from an EMBL/GenBank/DDBJ whole genome shotgun (WGS) entry which is preliminary data.</text>
</comment>
<evidence type="ECO:0000256" key="1">
    <source>
        <dbReference type="SAM" id="SignalP"/>
    </source>
</evidence>
<name>A0A939K2T5_9BACT</name>